<comment type="function">
    <text evidence="1">Catalyzes the reversible adenylation of nicotinate mononucleotide (NaMN) to nicotinic acid adenine dinucleotide (NaAD).</text>
</comment>
<sequence>MSLSSNLHSKISMSLLNTRWLNKNGFASSFIKSHINSLAFKNNIDLIFAEQDFSCKAVLKLSENMLNEICQCSKTTDEWLEIFYQYCLSKSFPNASYFKADDKTVKAATLYLKILRIVSEEQKNSKDNTFMSRYPLTFLTLEEQNQLEDPAEYNRFVKAYKSDYIYELMKLAYEHLGYNTIDHVCGVHYIATYIGRQLKMLGEPVDLGRVSGGAAAHDIGKFGCTEKELKKVPVLHYYYTDQWLKKQGLTYIRHIAVNHSTWDLELENLPIESLLLIYSDFRVKNMESEGKPKMHIFNLDESFGVILNKLQNVDDKKLKRYKRVYGKLKDFEDYLIHLGISINPDTPLPLKPPKKEKVYHSLLQGNEIIENIKYLSIKHNISMMYRLRDEASLNNILEEARSKKDWQDLRVYLRIFETYSMYLTQKQKLITLKFLYDNLIHPEDDIRKHCAELIGQLIASFDEPFRKEIPEGAILENPEFTGTKLLEKYLNLFLDPGYKVISMHKTWIGYSLSRMTKSLLAHCKKDQEESFINIILMLYEKYEPQDIDKIMYKLETAKQLPSSSAKNEKIGLVYDYALSCLHSEKDAVRLSSAELCFMILSNWKDKNFSNKLKKFILKNSYASSIPSENYIMNKICRLLRLETKHNLIIDNENIISDLFLNNLKSATEWIMKKINIDILLDYTLLNPGARGLHTALHLCNILKVSYWEIVRNKAGDTLISLMPHLSPEQKNEVAIELLRALEIDGYKYAEYIPQYLGQLILTLKPIELDELIQDLSDKIKLSSSQLSTLLLRTIGISIINYENYIGKYEETEKAHWNRLVKLIGILLNGIGHFDNKIKQIAFKVLGNEIFGSEHYDIHKKYEIFKITAKKILTMLSDTSSDELLFLTYSAGIQCIYRFISEYIYNFGEIAIPKPNKIAFFPGTFDPFSLSHKEIAKTIRDMGYEVYLAVDEFSWSKQTLPHLLRSNIISMSIADEKDIYLFPDEYPINLANPDNLAFLRESFNETEVYIVAGSDVIRNASAYANEKTKNSIHSFNHIIFERRISTNDNNKDTLHQKLKNIDGDIVMLSLPPQYEDISSTQIRNNIDKNRDISMLIDPLVQKYIYENGFYQRQPTDKQLLQTLSIDIKVTSEVTDQILSDIYKMLYKSPSESINEIIKLSNEVKINVLMLKDIDDNNRNLGFVIFHDTNVSTLYRDFGDKDITQYIRENSIGPIVVIDTLVSAKDDKFRDLNQILLTEALTYCISRGYEYCIYRSIIAEGSQEDIYETLRLQGFIPVPSQSTSNVFCVNMSNPCVLSLDLETVIKEPFKYNKAFQKVLKKSRAKLQEALTKLYPGHLVLSIDRNMVHETLIRKICMENNVPIEPQTPRVLGPCVCVPFGQILNKHIIPNTVTKSMHTEKYFNPDMISYRIDAFPYYLDLKSQVRMIQSFRRPVILVDDLLHKGYRIKALDPILKEENVNIQKIIVGILSARGKEIMDSQNREVDCAYYIPKLRLWFNENAMYPFIGGDALWRGYYPKRNLLPSINYILPYAAPSFIKNTNKEAIYNLSQVSIENSMDILSVLEKEYQDLYERKLTLYSMGHVFTTPRCPDQGKDMEYDLNMSPSHYLKNDLELLKRLRKCLE</sequence>
<evidence type="ECO:0000256" key="7">
    <source>
        <dbReference type="ARBA" id="ARBA00022741"/>
    </source>
</evidence>
<evidence type="ECO:0000256" key="5">
    <source>
        <dbReference type="ARBA" id="ARBA00022679"/>
    </source>
</evidence>
<accession>A0A1M6CEM9</accession>
<keyword evidence="7" id="KW-0547">Nucleotide-binding</keyword>
<evidence type="ECO:0000256" key="1">
    <source>
        <dbReference type="ARBA" id="ARBA00002324"/>
    </source>
</evidence>
<dbReference type="SUPFAM" id="SSF109604">
    <property type="entry name" value="HD-domain/PDEase-like"/>
    <property type="match status" value="1"/>
</dbReference>
<dbReference type="Pfam" id="PF01467">
    <property type="entry name" value="CTP_transf_like"/>
    <property type="match status" value="1"/>
</dbReference>
<evidence type="ECO:0000256" key="2">
    <source>
        <dbReference type="ARBA" id="ARBA00005019"/>
    </source>
</evidence>
<comment type="pathway">
    <text evidence="2">Cofactor biosynthesis; NAD(+) biosynthesis; deamido-NAD(+) from nicotinate D-ribonucleotide: step 1/1.</text>
</comment>
<feature type="domain" description="Cytidyltransferase-like" evidence="11">
    <location>
        <begin position="919"/>
        <end position="1083"/>
    </location>
</feature>
<organism evidence="12 13">
    <name type="scientific">Lutispora thermophila DSM 19022</name>
    <dbReference type="NCBI Taxonomy" id="1122184"/>
    <lineage>
        <taxon>Bacteria</taxon>
        <taxon>Bacillati</taxon>
        <taxon>Bacillota</taxon>
        <taxon>Clostridia</taxon>
        <taxon>Lutisporales</taxon>
        <taxon>Lutisporaceae</taxon>
        <taxon>Lutispora</taxon>
    </lineage>
</organism>
<comment type="catalytic activity">
    <reaction evidence="10">
        <text>nicotinate beta-D-ribonucleotide + ATP + H(+) = deamido-NAD(+) + diphosphate</text>
        <dbReference type="Rhea" id="RHEA:22860"/>
        <dbReference type="ChEBI" id="CHEBI:15378"/>
        <dbReference type="ChEBI" id="CHEBI:30616"/>
        <dbReference type="ChEBI" id="CHEBI:33019"/>
        <dbReference type="ChEBI" id="CHEBI:57502"/>
        <dbReference type="ChEBI" id="CHEBI:58437"/>
        <dbReference type="EC" id="2.7.7.18"/>
    </reaction>
</comment>
<evidence type="ECO:0000259" key="11">
    <source>
        <dbReference type="Pfam" id="PF01467"/>
    </source>
</evidence>
<dbReference type="InterPro" id="IPR016024">
    <property type="entry name" value="ARM-type_fold"/>
</dbReference>
<dbReference type="Proteomes" id="UP000184442">
    <property type="component" value="Unassembled WGS sequence"/>
</dbReference>
<keyword evidence="4" id="KW-0662">Pyridine nucleotide biosynthesis</keyword>
<dbReference type="InterPro" id="IPR004821">
    <property type="entry name" value="Cyt_trans-like"/>
</dbReference>
<keyword evidence="6 12" id="KW-0548">Nucleotidyltransferase</keyword>
<evidence type="ECO:0000256" key="4">
    <source>
        <dbReference type="ARBA" id="ARBA00022642"/>
    </source>
</evidence>
<protein>
    <recommendedName>
        <fullName evidence="3">nicotinate-nucleotide adenylyltransferase</fullName>
        <ecNumber evidence="3">2.7.7.18</ecNumber>
    </recommendedName>
</protein>
<dbReference type="EMBL" id="FQZS01000005">
    <property type="protein sequence ID" value="SHI59373.1"/>
    <property type="molecule type" value="Genomic_DNA"/>
</dbReference>
<dbReference type="GO" id="GO:0005524">
    <property type="term" value="F:ATP binding"/>
    <property type="evidence" value="ECO:0007669"/>
    <property type="project" value="UniProtKB-KW"/>
</dbReference>
<keyword evidence="8" id="KW-0067">ATP-binding</keyword>
<dbReference type="PANTHER" id="PTHR39321:SF3">
    <property type="entry name" value="PHOSPHOPANTETHEINE ADENYLYLTRANSFERASE"/>
    <property type="match status" value="1"/>
</dbReference>
<keyword evidence="13" id="KW-1185">Reference proteome</keyword>
<dbReference type="EC" id="2.7.7.18" evidence="3"/>
<dbReference type="SUPFAM" id="SSF48371">
    <property type="entry name" value="ARM repeat"/>
    <property type="match status" value="1"/>
</dbReference>
<reference evidence="12 13" key="1">
    <citation type="submission" date="2016-11" db="EMBL/GenBank/DDBJ databases">
        <authorList>
            <person name="Jaros S."/>
            <person name="Januszkiewicz K."/>
            <person name="Wedrychowicz H."/>
        </authorList>
    </citation>
    <scope>NUCLEOTIDE SEQUENCE [LARGE SCALE GENOMIC DNA]</scope>
    <source>
        <strain evidence="12 13">DSM 19022</strain>
    </source>
</reference>
<gene>
    <name evidence="12" type="ORF">SAMN02745176_00735</name>
</gene>
<keyword evidence="5 12" id="KW-0808">Transferase</keyword>
<dbReference type="STRING" id="1122184.SAMN02745176_00735"/>
<proteinExistence type="predicted"/>
<evidence type="ECO:0000256" key="8">
    <source>
        <dbReference type="ARBA" id="ARBA00022840"/>
    </source>
</evidence>
<keyword evidence="9" id="KW-0520">NAD</keyword>
<dbReference type="InterPro" id="IPR005248">
    <property type="entry name" value="NadD/NMNAT"/>
</dbReference>
<dbReference type="PANTHER" id="PTHR39321">
    <property type="entry name" value="NICOTINATE-NUCLEOTIDE ADENYLYLTRANSFERASE-RELATED"/>
    <property type="match status" value="1"/>
</dbReference>
<dbReference type="GO" id="GO:0009435">
    <property type="term" value="P:NAD+ biosynthetic process"/>
    <property type="evidence" value="ECO:0007669"/>
    <property type="project" value="InterPro"/>
</dbReference>
<dbReference type="RefSeq" id="WP_139249901.1">
    <property type="nucleotide sequence ID" value="NZ_FQZS01000005.1"/>
</dbReference>
<evidence type="ECO:0000256" key="6">
    <source>
        <dbReference type="ARBA" id="ARBA00022695"/>
    </source>
</evidence>
<evidence type="ECO:0000256" key="3">
    <source>
        <dbReference type="ARBA" id="ARBA00012389"/>
    </source>
</evidence>
<dbReference type="GO" id="GO:0004515">
    <property type="term" value="F:nicotinate-nucleotide adenylyltransferase activity"/>
    <property type="evidence" value="ECO:0007669"/>
    <property type="project" value="UniProtKB-EC"/>
</dbReference>
<dbReference type="SUPFAM" id="SSF52374">
    <property type="entry name" value="Nucleotidylyl transferase"/>
    <property type="match status" value="1"/>
</dbReference>
<evidence type="ECO:0000256" key="10">
    <source>
        <dbReference type="ARBA" id="ARBA00048721"/>
    </source>
</evidence>
<evidence type="ECO:0000256" key="9">
    <source>
        <dbReference type="ARBA" id="ARBA00023027"/>
    </source>
</evidence>
<dbReference type="Gene3D" id="3.40.50.620">
    <property type="entry name" value="HUPs"/>
    <property type="match status" value="1"/>
</dbReference>
<evidence type="ECO:0000313" key="12">
    <source>
        <dbReference type="EMBL" id="SHI59373.1"/>
    </source>
</evidence>
<dbReference type="OrthoDB" id="1703792at2"/>
<evidence type="ECO:0000313" key="13">
    <source>
        <dbReference type="Proteomes" id="UP000184442"/>
    </source>
</evidence>
<dbReference type="InterPro" id="IPR014729">
    <property type="entry name" value="Rossmann-like_a/b/a_fold"/>
</dbReference>
<name>A0A1M6CEM9_9FIRM</name>